<feature type="transmembrane region" description="Helical" evidence="1">
    <location>
        <begin position="350"/>
        <end position="369"/>
    </location>
</feature>
<feature type="transmembrane region" description="Helical" evidence="1">
    <location>
        <begin position="375"/>
        <end position="393"/>
    </location>
</feature>
<keyword evidence="4" id="KW-1185">Reference proteome</keyword>
<feature type="transmembrane region" description="Helical" evidence="1">
    <location>
        <begin position="286"/>
        <end position="305"/>
    </location>
</feature>
<keyword evidence="1" id="KW-0812">Transmembrane</keyword>
<reference evidence="2" key="1">
    <citation type="submission" date="2016-02" db="EMBL/GenBank/DDBJ databases">
        <title>Genomic sequence of a clinical Staphylococcus hominis isolate.</title>
        <authorList>
            <person name="McClure J.M."/>
            <person name="Zhang K."/>
        </authorList>
    </citation>
    <scope>NUCLEOTIDE SEQUENCE</scope>
    <source>
        <strain evidence="2">C34847</strain>
    </source>
</reference>
<feature type="transmembrane region" description="Helical" evidence="1">
    <location>
        <begin position="100"/>
        <end position="116"/>
    </location>
</feature>
<accession>A0A3S7GWK9</accession>
<dbReference type="EMBL" id="JAGHKT020000002">
    <property type="protein sequence ID" value="MCM5671657.1"/>
    <property type="molecule type" value="Genomic_DNA"/>
</dbReference>
<evidence type="ECO:0000256" key="1">
    <source>
        <dbReference type="SAM" id="Phobius"/>
    </source>
</evidence>
<evidence type="ECO:0000313" key="2">
    <source>
        <dbReference type="EMBL" id="AVI06600.1"/>
    </source>
</evidence>
<protein>
    <recommendedName>
        <fullName evidence="5">Glucosyltransferase</fullName>
    </recommendedName>
</protein>
<feature type="transmembrane region" description="Helical" evidence="1">
    <location>
        <begin position="405"/>
        <end position="426"/>
    </location>
</feature>
<keyword evidence="1" id="KW-0472">Membrane</keyword>
<feature type="transmembrane region" description="Helical" evidence="1">
    <location>
        <begin position="122"/>
        <end position="142"/>
    </location>
</feature>
<feature type="transmembrane region" description="Helical" evidence="1">
    <location>
        <begin position="176"/>
        <end position="192"/>
    </location>
</feature>
<feature type="transmembrane region" description="Helical" evidence="1">
    <location>
        <begin position="317"/>
        <end position="343"/>
    </location>
</feature>
<feature type="transmembrane region" description="Helical" evidence="1">
    <location>
        <begin position="9"/>
        <end position="29"/>
    </location>
</feature>
<feature type="transmembrane region" description="Helical" evidence="1">
    <location>
        <begin position="154"/>
        <end position="170"/>
    </location>
</feature>
<sequence length="498" mass="58418">MSNFKQHEFYIWVIGLLLFYGYLGLIIPLHGIDWFFGSHQGISTFYHHFDNLNGRYISNLIELVAVRSVILRMIMYSIISVSIILLILKLIRQTFSIRHLMLATMLLLIIPNSVFSESYGSFGYFFSYAFGMICVLYNLYFISQILFIKDELKMYNVILFWISCFSGQLFAESLTFFVNLALFTTLIAYFVLKRKINFNLLIGFLLSLCGTLIMLINQTYINYLSDIQAMRAHIDGLGYVHKLRVTILNDLPRYMFFNHIIIVSMIAIVIIGLLIKNTRFQTFSKIRQMILMIGILVLPIYKIFIFEPFNFNQTTLITSYGLINFLLCFSFFVSISMASFIIVTDSYYRIILIVAFISIILSAIPIFFISEVTSQQFFIVYIMWCVILITLVTELHTLKQSYDNILKICVGCLLFVFIAIFTIVHFKYEARLNNIQTQIQQHRNEIIVKHLPFETYFYEMTPTEEIEKENFKEYYQISNNKQLKILPFDINVIEDRGD</sequence>
<gene>
    <name evidence="2" type="ORF">AZE34_07445</name>
    <name evidence="3" type="ORF">J7T32_002600</name>
</gene>
<evidence type="ECO:0000313" key="4">
    <source>
        <dbReference type="Proteomes" id="UP000665944"/>
    </source>
</evidence>
<evidence type="ECO:0000313" key="3">
    <source>
        <dbReference type="EMBL" id="MCM5671657.1"/>
    </source>
</evidence>
<dbReference type="Proteomes" id="UP000665944">
    <property type="component" value="Unassembled WGS sequence"/>
</dbReference>
<feature type="transmembrane region" description="Helical" evidence="1">
    <location>
        <begin position="254"/>
        <end position="274"/>
    </location>
</feature>
<keyword evidence="1" id="KW-1133">Transmembrane helix</keyword>
<dbReference type="RefSeq" id="WP_017174978.1">
    <property type="nucleotide sequence ID" value="NZ_CABMJU010000005.1"/>
</dbReference>
<feature type="transmembrane region" description="Helical" evidence="1">
    <location>
        <begin position="199"/>
        <end position="221"/>
    </location>
</feature>
<proteinExistence type="predicted"/>
<evidence type="ECO:0008006" key="5">
    <source>
        <dbReference type="Google" id="ProtNLM"/>
    </source>
</evidence>
<name>A0A3S7GWK9_STAHO</name>
<organism evidence="2">
    <name type="scientific">Staphylococcus hominis</name>
    <dbReference type="NCBI Taxonomy" id="1290"/>
    <lineage>
        <taxon>Bacteria</taxon>
        <taxon>Bacillati</taxon>
        <taxon>Bacillota</taxon>
        <taxon>Bacilli</taxon>
        <taxon>Bacillales</taxon>
        <taxon>Staphylococcaceae</taxon>
        <taxon>Staphylococcus</taxon>
    </lineage>
</organism>
<dbReference type="AlphaFoldDB" id="A0A3S7GWK9"/>
<dbReference type="EMBL" id="CP014567">
    <property type="protein sequence ID" value="AVI06600.1"/>
    <property type="molecule type" value="Genomic_DNA"/>
</dbReference>
<feature type="transmembrane region" description="Helical" evidence="1">
    <location>
        <begin position="69"/>
        <end position="88"/>
    </location>
</feature>
<reference evidence="3 4" key="2">
    <citation type="submission" date="2022-06" db="EMBL/GenBank/DDBJ databases">
        <title>Staphylococcus hominis ShoR14 genome sequence.</title>
        <authorList>
            <person name="Yeo C.C."/>
            <person name="Chew C.H."/>
            <person name="Che Hamzah A.M."/>
            <person name="Al-Trad E.I."/>
        </authorList>
    </citation>
    <scope>NUCLEOTIDE SEQUENCE [LARGE SCALE GENOMIC DNA]</scope>
    <source>
        <strain evidence="3 4">ShoR14</strain>
    </source>
</reference>